<evidence type="ECO:0000256" key="1">
    <source>
        <dbReference type="ARBA" id="ARBA00007129"/>
    </source>
</evidence>
<feature type="compositionally biased region" description="Basic residues" evidence="2">
    <location>
        <begin position="673"/>
        <end position="683"/>
    </location>
</feature>
<comment type="similarity">
    <text evidence="1">Belongs to the TUB family.</text>
</comment>
<feature type="region of interest" description="Disordered" evidence="2">
    <location>
        <begin position="369"/>
        <end position="428"/>
    </location>
</feature>
<keyword evidence="5" id="KW-1185">Reference proteome</keyword>
<feature type="compositionally biased region" description="Gly residues" evidence="2">
    <location>
        <begin position="686"/>
        <end position="702"/>
    </location>
</feature>
<feature type="compositionally biased region" description="Low complexity" evidence="2">
    <location>
        <begin position="634"/>
        <end position="644"/>
    </location>
</feature>
<dbReference type="InterPro" id="IPR011044">
    <property type="entry name" value="Quino_amine_DH_bsu"/>
</dbReference>
<feature type="compositionally biased region" description="Polar residues" evidence="2">
    <location>
        <begin position="1399"/>
        <end position="1409"/>
    </location>
</feature>
<dbReference type="OrthoDB" id="8775810at2759"/>
<reference evidence="4" key="1">
    <citation type="submission" date="2013-04" db="EMBL/GenBank/DDBJ databases">
        <authorList>
            <person name="Qu J."/>
            <person name="Murali S.C."/>
            <person name="Bandaranaike D."/>
            <person name="Bellair M."/>
            <person name="Blankenburg K."/>
            <person name="Chao H."/>
            <person name="Dinh H."/>
            <person name="Doddapaneni H."/>
            <person name="Downs B."/>
            <person name="Dugan-Rocha S."/>
            <person name="Elkadiri S."/>
            <person name="Gnanaolivu R.D."/>
            <person name="Hernandez B."/>
            <person name="Javaid M."/>
            <person name="Jayaseelan J.C."/>
            <person name="Lee S."/>
            <person name="Li M."/>
            <person name="Ming W."/>
            <person name="Munidasa M."/>
            <person name="Muniz J."/>
            <person name="Nguyen L."/>
            <person name="Ongeri F."/>
            <person name="Osuji N."/>
            <person name="Pu L.-L."/>
            <person name="Puazo M."/>
            <person name="Qu C."/>
            <person name="Quiroz J."/>
            <person name="Raj R."/>
            <person name="Weissenberger G."/>
            <person name="Xin Y."/>
            <person name="Zou X."/>
            <person name="Han Y."/>
            <person name="Richards S."/>
            <person name="Worley K."/>
            <person name="Muzny D."/>
            <person name="Gibbs R."/>
        </authorList>
    </citation>
    <scope>NUCLEOTIDE SEQUENCE</scope>
    <source>
        <strain evidence="4">Sampled in the wild</strain>
    </source>
</reference>
<feature type="region of interest" description="Disordered" evidence="2">
    <location>
        <begin position="150"/>
        <end position="209"/>
    </location>
</feature>
<dbReference type="InterPro" id="IPR001496">
    <property type="entry name" value="SOCS_box"/>
</dbReference>
<accession>A0A8K0NU03</accession>
<feature type="region of interest" description="Disordered" evidence="2">
    <location>
        <begin position="839"/>
        <end position="866"/>
    </location>
</feature>
<protein>
    <recommendedName>
        <fullName evidence="3">SOCS box domain-containing protein</fullName>
    </recommendedName>
</protein>
<feature type="compositionally biased region" description="Low complexity" evidence="2">
    <location>
        <begin position="179"/>
        <end position="200"/>
    </location>
</feature>
<dbReference type="SMART" id="SM00253">
    <property type="entry name" value="SOCS"/>
    <property type="match status" value="2"/>
</dbReference>
<feature type="compositionally biased region" description="Polar residues" evidence="2">
    <location>
        <begin position="157"/>
        <end position="178"/>
    </location>
</feature>
<reference evidence="4" key="2">
    <citation type="submission" date="2017-10" db="EMBL/GenBank/DDBJ databases">
        <title>Ladona fulva Genome sequencing and assembly.</title>
        <authorList>
            <person name="Murali S."/>
            <person name="Richards S."/>
            <person name="Bandaranaike D."/>
            <person name="Bellair M."/>
            <person name="Blankenburg K."/>
            <person name="Chao H."/>
            <person name="Dinh H."/>
            <person name="Doddapaneni H."/>
            <person name="Dugan-Rocha S."/>
            <person name="Elkadiri S."/>
            <person name="Gnanaolivu R."/>
            <person name="Hernandez B."/>
            <person name="Skinner E."/>
            <person name="Javaid M."/>
            <person name="Lee S."/>
            <person name="Li M."/>
            <person name="Ming W."/>
            <person name="Munidasa M."/>
            <person name="Muniz J."/>
            <person name="Nguyen L."/>
            <person name="Hughes D."/>
            <person name="Osuji N."/>
            <person name="Pu L.-L."/>
            <person name="Puazo M."/>
            <person name="Qu C."/>
            <person name="Quiroz J."/>
            <person name="Raj R."/>
            <person name="Weissenberger G."/>
            <person name="Xin Y."/>
            <person name="Zou X."/>
            <person name="Han Y."/>
            <person name="Worley K."/>
            <person name="Muzny D."/>
            <person name="Gibbs R."/>
        </authorList>
    </citation>
    <scope>NUCLEOTIDE SEQUENCE</scope>
    <source>
        <strain evidence="4">Sampled in the wild</strain>
    </source>
</reference>
<feature type="region of interest" description="Disordered" evidence="2">
    <location>
        <begin position="610"/>
        <end position="702"/>
    </location>
</feature>
<evidence type="ECO:0000313" key="5">
    <source>
        <dbReference type="Proteomes" id="UP000792457"/>
    </source>
</evidence>
<feature type="domain" description="SOCS box" evidence="3">
    <location>
        <begin position="74"/>
        <end position="124"/>
    </location>
</feature>
<feature type="region of interest" description="Disordered" evidence="2">
    <location>
        <begin position="1382"/>
        <end position="1431"/>
    </location>
</feature>
<evidence type="ECO:0000313" key="4">
    <source>
        <dbReference type="EMBL" id="KAG8221958.1"/>
    </source>
</evidence>
<dbReference type="EMBL" id="KZ308118">
    <property type="protein sequence ID" value="KAG8221958.1"/>
    <property type="molecule type" value="Genomic_DNA"/>
</dbReference>
<dbReference type="SUPFAM" id="SSF50969">
    <property type="entry name" value="YVTN repeat-like/Quinoprotein amine dehydrogenase"/>
    <property type="match status" value="1"/>
</dbReference>
<feature type="domain" description="SOCS box" evidence="3">
    <location>
        <begin position="477"/>
        <end position="527"/>
    </location>
</feature>
<gene>
    <name evidence="4" type="ORF">J437_LFUL007799</name>
</gene>
<dbReference type="Pfam" id="PF01167">
    <property type="entry name" value="Tub"/>
    <property type="match status" value="2"/>
</dbReference>
<feature type="compositionally biased region" description="Pro residues" evidence="2">
    <location>
        <begin position="1470"/>
        <end position="1482"/>
    </location>
</feature>
<dbReference type="InterPro" id="IPR025659">
    <property type="entry name" value="Tubby-like_C"/>
</dbReference>
<dbReference type="SUPFAM" id="SSF54518">
    <property type="entry name" value="Tubby C-terminal domain-like"/>
    <property type="match status" value="2"/>
</dbReference>
<name>A0A8K0NU03_LADFU</name>
<dbReference type="Gene3D" id="3.20.90.10">
    <property type="entry name" value="Tubby Protein, Chain A"/>
    <property type="match status" value="2"/>
</dbReference>
<feature type="region of interest" description="Disordered" evidence="2">
    <location>
        <begin position="1020"/>
        <end position="1066"/>
    </location>
</feature>
<feature type="region of interest" description="Disordered" evidence="2">
    <location>
        <begin position="1470"/>
        <end position="1526"/>
    </location>
</feature>
<proteinExistence type="inferred from homology"/>
<dbReference type="InterPro" id="IPR036322">
    <property type="entry name" value="WD40_repeat_dom_sf"/>
</dbReference>
<dbReference type="InterPro" id="IPR000007">
    <property type="entry name" value="Tubby_C"/>
</dbReference>
<dbReference type="PANTHER" id="PTHR16517:SF2">
    <property type="entry name" value="TUBBY-RELATED PROTEIN 4"/>
    <property type="match status" value="1"/>
</dbReference>
<dbReference type="PANTHER" id="PTHR16517">
    <property type="entry name" value="TUBBY-RELATED"/>
    <property type="match status" value="1"/>
</dbReference>
<dbReference type="PROSITE" id="PS50225">
    <property type="entry name" value="SOCS"/>
    <property type="match status" value="2"/>
</dbReference>
<evidence type="ECO:0000259" key="3">
    <source>
        <dbReference type="PROSITE" id="PS50225"/>
    </source>
</evidence>
<dbReference type="Proteomes" id="UP000792457">
    <property type="component" value="Unassembled WGS sequence"/>
</dbReference>
<feature type="compositionally biased region" description="Basic and acidic residues" evidence="2">
    <location>
        <begin position="1021"/>
        <end position="1032"/>
    </location>
</feature>
<sequence length="1790" mass="196159">MDKGGSFSSLPQFHPHILKSFTLHTYFFRLYNVKTIYQNINPCANALFFDTKAPVTALTWGHNDKRLYIATGCQVHIAWVSRRVASLQLMCRLQVHGQLRSDSQVSALPLPPRIKALISTLFAQTIRVHTGLCGIYMEWSNSRELLAVAGTTHRHSASQPSHGPSSNSVHHLQTGSCHSPSSSSSSPSSSSSTSPSSSSSDDGRSRGNTLGSGEYANVLKFYSEAGVLLYCVPIPYTQDGFVLVGSVAGQRYWSSMLNLESTITCGIWTPDDQQVYFGTTSGQIIVMDVHGAMVSQVQLPGDVAITGMAWSCEKFKMEESDEQEGVSLKNGFVYLMKNFDDVSPIQVHTGLCGIYMEWSNSRELLAVAGTTHRHSASQPSHGPSSNSVHHLQTGSCHSPSSSSSSPSSSSSTSPSSSSSDDGRSRGNTLGSGEYANVLNYQNINPCANALFFDTKAPVTALTWGHNDKRLYIATGCQVHIAWVSRRVASLQLMCRLQVHGQLRSDSQVSALPLPPRIKALISTLFAQTIRCCVPEPSQIRGFVSRPPSGNIRLHCTMIRHDDDNNLSSGTCYTLYLEYLGGLVPLLKGKRTSKIRPEFVIFDPQVDEPPVTLDNPFGGALTADGWRNGSPSNQKSKSGSGLSGSATPTRTTRAPDEFSSDTDYDEGCATSPRVQRRRRRRRKSRSGEGGGGSGGAGTGIVGEGGGMGSGYGAGGALDITETDDLTYHARLVEVTSNIWGTKFKIHGLAPSLPANLGQVTYKTSLLHLQPRQMTLAITELRDDILPGPDPNFNPNLFSEDEEEEPPVTLDNPFGGALTADGWRNGSPSNQKMFTDSEANIPPGLQTDIAPIAPMSPRSRTTGRRCSARPESMLLLHPSPPYLPTRDGSPHESFGAISCRSHNEASPPFGSISVAPESSDFCHSPRVPSGTAAYEINHSVRPIHSPPLSPSIHCGSLNMCDRSQPVHQQGPSVSHASPKPILSSRELENATTMAEVHMPASISSDPYGNGARRQVKGNLFVKSGDDEFSDRGRTTVDSSGLAGVHGSRAPVQRRRDRQHCSKQSGGNYQVSATKWTGNPEDVKFIDDESACGFASASVSSSSKERNSRVCGDLGGCVGSGMGGHIPDSIVRSCSVGYLDLVETRTLPSDTNGMKEAPKRLVLIHRKKERPKPKLRHGGKSRSLDSSDIFNRRADANNCRGLAAAHISSWTPRKGEESAKGELRLEFEQVEACARKAKENGDLLPKERTERHVEPFGGTIEPVYFEQSYLRKHLLSSPLLSRRQRKSKTTESSDDEIIYSGDEIFNGKNYKDLESFQKAQLRQKLKRGKIKGENGDVNPPVCHRREFVMHNKAPMWNENSQVYQLDFGGRVTQESAKNFQIEFRGKQTIQTRPPLPRGISKSAANTPQLQRRGQQRERSGAVSSPGEMVEEPRSRGAAALGLDVGNGIEHSGGGRALLLNAVDGLCCPRSLPPLSPTSRFPPPHSSPSSPALSKKSKRNQSPSPIRKHLLSSPLLSRRQRKSKTTESSDDEIIYSGDEIFNGKNYKDLESFQKAQLRQKLKRGKIKGENGDVNPPVCHRREFVMHNKAPMWNENSQVYQLDFGGRVTQESAKNFQIEFRGKQVMQFGRIDGNAYTLDFQYPFSALQAFAVALANVTQRLNFESIGVSIQLYAIAVVRVLFVATWDVEEYLIIHKTCLKMILELSKWLYLQLLSQESNVNIKNVTEKKLRASHCIRTICIHHLSERENIHTIEITGFASHIYIRGLKFVIDKKSSTVAVLERVELLVRTTFVSN</sequence>
<feature type="compositionally biased region" description="Low complexity" evidence="2">
    <location>
        <begin position="398"/>
        <end position="419"/>
    </location>
</feature>
<feature type="compositionally biased region" description="Polar residues" evidence="2">
    <location>
        <begin position="376"/>
        <end position="397"/>
    </location>
</feature>
<organism evidence="4 5">
    <name type="scientific">Ladona fulva</name>
    <name type="common">Scarce chaser dragonfly</name>
    <name type="synonym">Libellula fulva</name>
    <dbReference type="NCBI Taxonomy" id="123851"/>
    <lineage>
        <taxon>Eukaryota</taxon>
        <taxon>Metazoa</taxon>
        <taxon>Ecdysozoa</taxon>
        <taxon>Arthropoda</taxon>
        <taxon>Hexapoda</taxon>
        <taxon>Insecta</taxon>
        <taxon>Pterygota</taxon>
        <taxon>Palaeoptera</taxon>
        <taxon>Odonata</taxon>
        <taxon>Epiprocta</taxon>
        <taxon>Anisoptera</taxon>
        <taxon>Libelluloidea</taxon>
        <taxon>Libellulidae</taxon>
        <taxon>Ladona</taxon>
    </lineage>
</organism>
<dbReference type="SUPFAM" id="SSF50978">
    <property type="entry name" value="WD40 repeat-like"/>
    <property type="match status" value="1"/>
</dbReference>
<evidence type="ECO:0000256" key="2">
    <source>
        <dbReference type="SAM" id="MobiDB-lite"/>
    </source>
</evidence>
<comment type="caution">
    <text evidence="4">The sequence shown here is derived from an EMBL/GenBank/DDBJ whole genome shotgun (WGS) entry which is preliminary data.</text>
</comment>
<dbReference type="SMART" id="SM00969">
    <property type="entry name" value="SOCS_box"/>
    <property type="match status" value="2"/>
</dbReference>